<name>A0AAE0JS08_9PEZI</name>
<protein>
    <submittedName>
        <fullName evidence="2">Mitochondrial ribosomal protein MRP51</fullName>
    </submittedName>
</protein>
<dbReference type="GO" id="GO:0003735">
    <property type="term" value="F:structural constituent of ribosome"/>
    <property type="evidence" value="ECO:0007669"/>
    <property type="project" value="TreeGrafter"/>
</dbReference>
<keyword evidence="2" id="KW-0687">Ribonucleoprotein</keyword>
<evidence type="ECO:0000256" key="1">
    <source>
        <dbReference type="SAM" id="MobiDB-lite"/>
    </source>
</evidence>
<organism evidence="2 3">
    <name type="scientific">Lasiosphaeria ovina</name>
    <dbReference type="NCBI Taxonomy" id="92902"/>
    <lineage>
        <taxon>Eukaryota</taxon>
        <taxon>Fungi</taxon>
        <taxon>Dikarya</taxon>
        <taxon>Ascomycota</taxon>
        <taxon>Pezizomycotina</taxon>
        <taxon>Sordariomycetes</taxon>
        <taxon>Sordariomycetidae</taxon>
        <taxon>Sordariales</taxon>
        <taxon>Lasiosphaeriaceae</taxon>
        <taxon>Lasiosphaeria</taxon>
    </lineage>
</organism>
<dbReference type="EMBL" id="JAULSN010000015">
    <property type="protein sequence ID" value="KAK3358642.1"/>
    <property type="molecule type" value="Genomic_DNA"/>
</dbReference>
<dbReference type="PANTHER" id="PTHR28058">
    <property type="entry name" value="37S RIBOSOMAL PROTEIN MRP51, MITOCHONDRIAL"/>
    <property type="match status" value="1"/>
</dbReference>
<reference evidence="2" key="1">
    <citation type="journal article" date="2023" name="Mol. Phylogenet. Evol.">
        <title>Genome-scale phylogeny and comparative genomics of the fungal order Sordariales.</title>
        <authorList>
            <person name="Hensen N."/>
            <person name="Bonometti L."/>
            <person name="Westerberg I."/>
            <person name="Brannstrom I.O."/>
            <person name="Guillou S."/>
            <person name="Cros-Aarteil S."/>
            <person name="Calhoun S."/>
            <person name="Haridas S."/>
            <person name="Kuo A."/>
            <person name="Mondo S."/>
            <person name="Pangilinan J."/>
            <person name="Riley R."/>
            <person name="LaButti K."/>
            <person name="Andreopoulos B."/>
            <person name="Lipzen A."/>
            <person name="Chen C."/>
            <person name="Yan M."/>
            <person name="Daum C."/>
            <person name="Ng V."/>
            <person name="Clum A."/>
            <person name="Steindorff A."/>
            <person name="Ohm R.A."/>
            <person name="Martin F."/>
            <person name="Silar P."/>
            <person name="Natvig D.O."/>
            <person name="Lalanne C."/>
            <person name="Gautier V."/>
            <person name="Ament-Velasquez S.L."/>
            <person name="Kruys A."/>
            <person name="Hutchinson M.I."/>
            <person name="Powell A.J."/>
            <person name="Barry K."/>
            <person name="Miller A.N."/>
            <person name="Grigoriev I.V."/>
            <person name="Debuchy R."/>
            <person name="Gladieux P."/>
            <person name="Hiltunen Thoren M."/>
            <person name="Johannesson H."/>
        </authorList>
    </citation>
    <scope>NUCLEOTIDE SEQUENCE</scope>
    <source>
        <strain evidence="2">CBS 958.72</strain>
    </source>
</reference>
<dbReference type="AlphaFoldDB" id="A0AAE0JS08"/>
<sequence length="468" mass="52137">MSAAARSVSPGGALLRSSRMFSLPAPIPDPPSTSALGDKYYNETATRAFPTHQVITTLNSSRQRGEWGLKRPLPLKPTTRTTYAMMRVKHVDTPEQITDYDQGTDHGLMLRKFQELNMAITMPLSRSTRELDGKFIRKPIFNDADDFTAAVPARRVAEVDTRWKFTGPWLAGMTPGEFQKWVAKSVRPRRAEFQKFLKEQLALDMSEPLRKKAFEDGEEMPEPVTASAITDGQLTEYLRRLRHDKQELYHMVGMFLDLAPLKAPSIMELAAAGEDTSKVHLRDSNSPYAEMGPPVTHPSAGLSYLRTAYYMNNHPIYGPQKFHTPVESRVIRPRRTGLGLDAKLGVAGFIAQPPIGDTLSNNAKKKAEALDRLDPTLAGGAKLWVEPVRATVDATGRVVMDVVDVDLESLVVAKELLGDLHIFGKPKKREPVKRVTAAQDIRNRFRQRVAPMPTMSSPEQYGTPAPAR</sequence>
<evidence type="ECO:0000313" key="2">
    <source>
        <dbReference type="EMBL" id="KAK3358642.1"/>
    </source>
</evidence>
<dbReference type="GO" id="GO:0070124">
    <property type="term" value="P:mitochondrial translational initiation"/>
    <property type="evidence" value="ECO:0007669"/>
    <property type="project" value="TreeGrafter"/>
</dbReference>
<reference evidence="2" key="2">
    <citation type="submission" date="2023-06" db="EMBL/GenBank/DDBJ databases">
        <authorList>
            <consortium name="Lawrence Berkeley National Laboratory"/>
            <person name="Haridas S."/>
            <person name="Hensen N."/>
            <person name="Bonometti L."/>
            <person name="Westerberg I."/>
            <person name="Brannstrom I.O."/>
            <person name="Guillou S."/>
            <person name="Cros-Aarteil S."/>
            <person name="Calhoun S."/>
            <person name="Kuo A."/>
            <person name="Mondo S."/>
            <person name="Pangilinan J."/>
            <person name="Riley R."/>
            <person name="Labutti K."/>
            <person name="Andreopoulos B."/>
            <person name="Lipzen A."/>
            <person name="Chen C."/>
            <person name="Yanf M."/>
            <person name="Daum C."/>
            <person name="Ng V."/>
            <person name="Clum A."/>
            <person name="Steindorff A."/>
            <person name="Ohm R."/>
            <person name="Martin F."/>
            <person name="Silar P."/>
            <person name="Natvig D."/>
            <person name="Lalanne C."/>
            <person name="Gautier V."/>
            <person name="Ament-Velasquez S.L."/>
            <person name="Kruys A."/>
            <person name="Hutchinson M.I."/>
            <person name="Powell A.J."/>
            <person name="Barry K."/>
            <person name="Miller A.N."/>
            <person name="Grigoriev I.V."/>
            <person name="Debuchy R."/>
            <person name="Gladieux P."/>
            <person name="Thoren M.H."/>
            <person name="Johannesson H."/>
        </authorList>
    </citation>
    <scope>NUCLEOTIDE SEQUENCE</scope>
    <source>
        <strain evidence="2">CBS 958.72</strain>
    </source>
</reference>
<dbReference type="PANTHER" id="PTHR28058:SF1">
    <property type="entry name" value="SMALL RIBOSOMAL SUBUNIT PROTEIN BS1M"/>
    <property type="match status" value="1"/>
</dbReference>
<dbReference type="GO" id="GO:0005763">
    <property type="term" value="C:mitochondrial small ribosomal subunit"/>
    <property type="evidence" value="ECO:0007669"/>
    <property type="project" value="TreeGrafter"/>
</dbReference>
<proteinExistence type="predicted"/>
<dbReference type="Pfam" id="PF11709">
    <property type="entry name" value="Mit_ribos_Mrp51"/>
    <property type="match status" value="1"/>
</dbReference>
<keyword evidence="3" id="KW-1185">Reference proteome</keyword>
<gene>
    <name evidence="2" type="ORF">B0T24DRAFT_128246</name>
</gene>
<evidence type="ECO:0000313" key="3">
    <source>
        <dbReference type="Proteomes" id="UP001287356"/>
    </source>
</evidence>
<feature type="region of interest" description="Disordered" evidence="1">
    <location>
        <begin position="446"/>
        <end position="468"/>
    </location>
</feature>
<keyword evidence="2" id="KW-0689">Ribosomal protein</keyword>
<dbReference type="InterPro" id="IPR016712">
    <property type="entry name" value="Rbsml_bS1m-like"/>
</dbReference>
<comment type="caution">
    <text evidence="2">The sequence shown here is derived from an EMBL/GenBank/DDBJ whole genome shotgun (WGS) entry which is preliminary data.</text>
</comment>
<accession>A0AAE0JS08</accession>
<dbReference type="Proteomes" id="UP001287356">
    <property type="component" value="Unassembled WGS sequence"/>
</dbReference>